<dbReference type="SMART" id="SM00044">
    <property type="entry name" value="CYCc"/>
    <property type="match status" value="1"/>
</dbReference>
<dbReference type="PANTHER" id="PTHR43081">
    <property type="entry name" value="ADENYLATE CYCLASE, TERMINAL-DIFFERENTIATION SPECIFIC-RELATED"/>
    <property type="match status" value="1"/>
</dbReference>
<protein>
    <submittedName>
        <fullName evidence="2">Adenylate/guanylate cyclase domain-containing protein</fullName>
    </submittedName>
</protein>
<evidence type="ECO:0000313" key="3">
    <source>
        <dbReference type="Proteomes" id="UP001627408"/>
    </source>
</evidence>
<sequence length="384" mass="41402">MHDAVPLIHWILTDGRMHGLKALTDGLGPRLRDAGVPLMRLRMGMRTTHPLIAAVSYIWDPHGTDSENPDQLRTGHGMETRTTYVGSPMEIISNTQAPYRRRLDDSLGPDDHLVLHELRERGASDWYGRPMAFATGSFGMVIFVADGPGFSDDDIALLDTLSDVLAPVVEAHRHDHLATAIATSYLGPRTGRRVLEGQITRGDIETIEAAILFSDIRGWTALNATRPAGEALEIANRYFEVISDAVDSHDGEILKFMGDGVLALFPSDGSEDGRQNACRQAIAAAHAAKGIAALAELPVAFGIGIHFGSVLYGNVGARARIDFTVLGQAVNTAARVEACCTRLNEDVLVSQTLADQSGLNMRHVSTEPLKGLVEPMALFAPANS</sequence>
<accession>A0ABW8UPJ6</accession>
<organism evidence="2 3">
    <name type="scientific">Tateyamaria armeniaca</name>
    <dbReference type="NCBI Taxonomy" id="2518930"/>
    <lineage>
        <taxon>Bacteria</taxon>
        <taxon>Pseudomonadati</taxon>
        <taxon>Pseudomonadota</taxon>
        <taxon>Alphaproteobacteria</taxon>
        <taxon>Rhodobacterales</taxon>
        <taxon>Roseobacteraceae</taxon>
        <taxon>Tateyamaria</taxon>
    </lineage>
</organism>
<dbReference type="PROSITE" id="PS50125">
    <property type="entry name" value="GUANYLATE_CYCLASE_2"/>
    <property type="match status" value="1"/>
</dbReference>
<reference evidence="2 3" key="1">
    <citation type="submission" date="2024-08" db="EMBL/GenBank/DDBJ databases">
        <title>Tateyamaria sp. nov., isolated from marine algae.</title>
        <authorList>
            <person name="Choi B.J."/>
            <person name="Kim J.M."/>
            <person name="Lee J.K."/>
            <person name="Choi D.G."/>
            <person name="Bayburt H."/>
            <person name="Baek J.H."/>
            <person name="Han D.M."/>
            <person name="Jeon C.O."/>
        </authorList>
    </citation>
    <scope>NUCLEOTIDE SEQUENCE [LARGE SCALE GENOMIC DNA]</scope>
    <source>
        <strain evidence="2 3">KMU-156</strain>
    </source>
</reference>
<dbReference type="Pfam" id="PF00211">
    <property type="entry name" value="Guanylate_cyc"/>
    <property type="match status" value="1"/>
</dbReference>
<dbReference type="InterPro" id="IPR050697">
    <property type="entry name" value="Adenylyl/Guanylyl_Cyclase_3/4"/>
</dbReference>
<keyword evidence="3" id="KW-1185">Reference proteome</keyword>
<evidence type="ECO:0000259" key="1">
    <source>
        <dbReference type="PROSITE" id="PS50125"/>
    </source>
</evidence>
<proteinExistence type="predicted"/>
<dbReference type="CDD" id="cd07302">
    <property type="entry name" value="CHD"/>
    <property type="match status" value="1"/>
</dbReference>
<dbReference type="RefSeq" id="WP_407590605.1">
    <property type="nucleotide sequence ID" value="NZ_JBHDIY010000002.1"/>
</dbReference>
<dbReference type="Proteomes" id="UP001627408">
    <property type="component" value="Unassembled WGS sequence"/>
</dbReference>
<dbReference type="InterPro" id="IPR029787">
    <property type="entry name" value="Nucleotide_cyclase"/>
</dbReference>
<name>A0ABW8UPJ6_9RHOB</name>
<comment type="caution">
    <text evidence="2">The sequence shown here is derived from an EMBL/GenBank/DDBJ whole genome shotgun (WGS) entry which is preliminary data.</text>
</comment>
<evidence type="ECO:0000313" key="2">
    <source>
        <dbReference type="EMBL" id="MFL4468862.1"/>
    </source>
</evidence>
<gene>
    <name evidence="2" type="ORF">ACERZ8_02875</name>
</gene>
<dbReference type="SUPFAM" id="SSF55073">
    <property type="entry name" value="Nucleotide cyclase"/>
    <property type="match status" value="1"/>
</dbReference>
<dbReference type="InterPro" id="IPR001054">
    <property type="entry name" value="A/G_cyclase"/>
</dbReference>
<feature type="domain" description="Guanylate cyclase" evidence="1">
    <location>
        <begin position="210"/>
        <end position="337"/>
    </location>
</feature>
<dbReference type="EMBL" id="JBHDIY010000002">
    <property type="protein sequence ID" value="MFL4468862.1"/>
    <property type="molecule type" value="Genomic_DNA"/>
</dbReference>
<dbReference type="PANTHER" id="PTHR43081:SF11">
    <property type="entry name" value="BLR2264 PROTEIN"/>
    <property type="match status" value="1"/>
</dbReference>
<dbReference type="Gene3D" id="3.30.70.1230">
    <property type="entry name" value="Nucleotide cyclase"/>
    <property type="match status" value="1"/>
</dbReference>